<evidence type="ECO:0000313" key="3">
    <source>
        <dbReference type="EMBL" id="THV32300.1"/>
    </source>
</evidence>
<accession>A0A4S8PN87</accession>
<proteinExistence type="inferred from homology"/>
<dbReference type="GO" id="GO:0004037">
    <property type="term" value="F:allantoicase activity"/>
    <property type="evidence" value="ECO:0007669"/>
    <property type="project" value="InterPro"/>
</dbReference>
<dbReference type="EMBL" id="STGX01000001">
    <property type="protein sequence ID" value="THV32300.1"/>
    <property type="molecule type" value="Genomic_DNA"/>
</dbReference>
<dbReference type="PANTHER" id="PTHR12045:SF3">
    <property type="entry name" value="INACTIVE ALLANTOICASE-RELATED"/>
    <property type="match status" value="1"/>
</dbReference>
<dbReference type="PANTHER" id="PTHR12045">
    <property type="entry name" value="ALLANTOICASE"/>
    <property type="match status" value="1"/>
</dbReference>
<organism evidence="3 4">
    <name type="scientific">Glycomyces paridis</name>
    <dbReference type="NCBI Taxonomy" id="2126555"/>
    <lineage>
        <taxon>Bacteria</taxon>
        <taxon>Bacillati</taxon>
        <taxon>Actinomycetota</taxon>
        <taxon>Actinomycetes</taxon>
        <taxon>Glycomycetales</taxon>
        <taxon>Glycomycetaceae</taxon>
        <taxon>Glycomyces</taxon>
    </lineage>
</organism>
<feature type="domain" description="Allantoicase" evidence="2">
    <location>
        <begin position="8"/>
        <end position="136"/>
    </location>
</feature>
<evidence type="ECO:0000313" key="4">
    <source>
        <dbReference type="Proteomes" id="UP000305792"/>
    </source>
</evidence>
<keyword evidence="4" id="KW-1185">Reference proteome</keyword>
<dbReference type="InterPro" id="IPR005164">
    <property type="entry name" value="Allantoicase"/>
</dbReference>
<dbReference type="InterPro" id="IPR008979">
    <property type="entry name" value="Galactose-bd-like_sf"/>
</dbReference>
<dbReference type="Proteomes" id="UP000305792">
    <property type="component" value="Unassembled WGS sequence"/>
</dbReference>
<sequence length="150" mass="16401">DLAALANGAAVTAASDAHYSHPTGAIMPGLPAHQADGWETARRRTPGNEWLHVRLAGRGTIRIAELDTTHLKHNAPAAASIDAYDGDTAFTLLERTPLRPDAPHRFRIDTDRPATAVRLNIFPDGGIARLRLYGRLTDEALAELHRRFEE</sequence>
<feature type="non-terminal residue" evidence="3">
    <location>
        <position position="1"/>
    </location>
</feature>
<dbReference type="Gene3D" id="2.60.120.260">
    <property type="entry name" value="Galactose-binding domain-like"/>
    <property type="match status" value="1"/>
</dbReference>
<dbReference type="GO" id="GO:0000256">
    <property type="term" value="P:allantoin catabolic process"/>
    <property type="evidence" value="ECO:0007669"/>
    <property type="project" value="InterPro"/>
</dbReference>
<comment type="similarity">
    <text evidence="1">Belongs to the allantoicase family.</text>
</comment>
<dbReference type="InterPro" id="IPR015908">
    <property type="entry name" value="Allantoicase_dom"/>
</dbReference>
<dbReference type="Pfam" id="PF03561">
    <property type="entry name" value="Allantoicase"/>
    <property type="match status" value="1"/>
</dbReference>
<dbReference type="AlphaFoldDB" id="A0A4S8PN87"/>
<dbReference type="SUPFAM" id="SSF49785">
    <property type="entry name" value="Galactose-binding domain-like"/>
    <property type="match status" value="1"/>
</dbReference>
<comment type="caution">
    <text evidence="3">The sequence shown here is derived from an EMBL/GenBank/DDBJ whole genome shotgun (WGS) entry which is preliminary data.</text>
</comment>
<protein>
    <submittedName>
        <fullName evidence="3">Allantoicase</fullName>
    </submittedName>
</protein>
<name>A0A4S8PN87_9ACTN</name>
<reference evidence="3 4" key="1">
    <citation type="journal article" date="2018" name="Int. J. Syst. Evol. Microbiol.">
        <title>Glycomyces paridis sp. nov., isolated from the medicinal plant Paris polyphylla.</title>
        <authorList>
            <person name="Fang X.M."/>
            <person name="Bai J.L."/>
            <person name="Su J."/>
            <person name="Zhao L.L."/>
            <person name="Liu H.Y."/>
            <person name="Ma B.P."/>
            <person name="Zhang Y.Q."/>
            <person name="Yu L.Y."/>
        </authorList>
    </citation>
    <scope>NUCLEOTIDE SEQUENCE [LARGE SCALE GENOMIC DNA]</scope>
    <source>
        <strain evidence="3 4">CPCC 204357</strain>
    </source>
</reference>
<evidence type="ECO:0000259" key="2">
    <source>
        <dbReference type="Pfam" id="PF03561"/>
    </source>
</evidence>
<evidence type="ECO:0000256" key="1">
    <source>
        <dbReference type="ARBA" id="ARBA00009242"/>
    </source>
</evidence>
<gene>
    <name evidence="3" type="ORF">E9998_02050</name>
</gene>